<dbReference type="Pfam" id="PF17667">
    <property type="entry name" value="Pkinase_fungal"/>
    <property type="match status" value="1"/>
</dbReference>
<dbReference type="InterPro" id="IPR040976">
    <property type="entry name" value="Pkinase_fungal"/>
</dbReference>
<gene>
    <name evidence="3" type="ORF">VNI00_000491</name>
</gene>
<feature type="region of interest" description="Disordered" evidence="1">
    <location>
        <begin position="775"/>
        <end position="809"/>
    </location>
</feature>
<reference evidence="3 4" key="1">
    <citation type="submission" date="2024-01" db="EMBL/GenBank/DDBJ databases">
        <title>A draft genome for a cacao thread blight-causing isolate of Paramarasmius palmivorus.</title>
        <authorList>
            <person name="Baruah I.K."/>
            <person name="Bukari Y."/>
            <person name="Amoako-Attah I."/>
            <person name="Meinhardt L.W."/>
            <person name="Bailey B.A."/>
            <person name="Cohen S.P."/>
        </authorList>
    </citation>
    <scope>NUCLEOTIDE SEQUENCE [LARGE SCALE GENOMIC DNA]</scope>
    <source>
        <strain evidence="3 4">GH-12</strain>
    </source>
</reference>
<dbReference type="Gene3D" id="1.10.510.10">
    <property type="entry name" value="Transferase(Phosphotransferase) domain 1"/>
    <property type="match status" value="1"/>
</dbReference>
<feature type="region of interest" description="Disordered" evidence="1">
    <location>
        <begin position="105"/>
        <end position="145"/>
    </location>
</feature>
<dbReference type="InterPro" id="IPR000719">
    <property type="entry name" value="Prot_kinase_dom"/>
</dbReference>
<dbReference type="InterPro" id="IPR011009">
    <property type="entry name" value="Kinase-like_dom_sf"/>
</dbReference>
<proteinExistence type="predicted"/>
<evidence type="ECO:0000313" key="4">
    <source>
        <dbReference type="Proteomes" id="UP001383192"/>
    </source>
</evidence>
<dbReference type="GO" id="GO:0005524">
    <property type="term" value="F:ATP binding"/>
    <property type="evidence" value="ECO:0007669"/>
    <property type="project" value="InterPro"/>
</dbReference>
<protein>
    <recommendedName>
        <fullName evidence="2">Protein kinase domain-containing protein</fullName>
    </recommendedName>
</protein>
<accession>A0AAW0E8F4</accession>
<dbReference type="GO" id="GO:0004672">
    <property type="term" value="F:protein kinase activity"/>
    <property type="evidence" value="ECO:0007669"/>
    <property type="project" value="InterPro"/>
</dbReference>
<evidence type="ECO:0000259" key="2">
    <source>
        <dbReference type="PROSITE" id="PS50011"/>
    </source>
</evidence>
<feature type="domain" description="Protein kinase" evidence="2">
    <location>
        <begin position="307"/>
        <end position="715"/>
    </location>
</feature>
<dbReference type="SUPFAM" id="SSF56112">
    <property type="entry name" value="Protein kinase-like (PK-like)"/>
    <property type="match status" value="1"/>
</dbReference>
<evidence type="ECO:0000256" key="1">
    <source>
        <dbReference type="SAM" id="MobiDB-lite"/>
    </source>
</evidence>
<dbReference type="PROSITE" id="PS00109">
    <property type="entry name" value="PROTEIN_KINASE_TYR"/>
    <property type="match status" value="1"/>
</dbReference>
<sequence>MDRPNTPPRTTANPSPADPFQETPKYMPKSHQDYGPEVRMATVRDSVIEDIGPTIPQVTFEYFLSSCLPHVDEEVVSKVCASLEKKGLVTDKGWNTMKYDELRKRQAEQRKERQRKEKERKEKEREGDGPRSSSGDQAVLPANETPGLAGQVKGTIHEDDFFNPLADCFNAVLEEANDVVTKDDHWQQALFKFCSKPRSSTASEGTHGRYKSDVYALLNESRAVTEEGKDDAECNVILPGEYKKIDTWEKRKENIRQLVGAANHIMAYDPHVALSLGSQSNTQEAKKVISFILALGSATLHELGFDLTMERVLSNGKIRYRFSVGGKKYEMTKLVSHSKAKFLLGRVPRIFKVKLVRDDDSLGEEEFILKDYYIPEDAKTEKEVLDDIYNRINKVNPVEGLSREEFHRYFVQIEDCERVQVPATRDRNKLVDDNTSNFLQQPFPDDSPRYVLIPDPPYETKSGTPISRSSLATRTPGPYALGTVSSRAQLYAIVREYYGRKVHCRLLMKDAGSTLDDITDLPTVVKCLRQVVKALQYLYSAGYVHRDISTGNILFRYGSNGEIVARLCDLEYAKDISQPGEPNRDVKTGTPHFIAVEVENADFLFQPTLEPSVSSEHPASIAKRVADGDMVIETAAPKFVFNYLHDLESVWWIVIYSLFSNIPEDVKLEGDALKNHHAIRGRIFPHPTVTKAREIFLVNNRARGEQMKVLPELFRPMATVTHLFGNYLLGQYRALEARPDFPAGSCFSHLHSAIMSYLDDEVVAITFSGKLHKIPPKPVENPPVTGGKRKIGETEDTEVIGSSSKRERR</sequence>
<dbReference type="PANTHER" id="PTHR38248">
    <property type="entry name" value="FUNK1 6"/>
    <property type="match status" value="1"/>
</dbReference>
<dbReference type="PROSITE" id="PS50011">
    <property type="entry name" value="PROTEIN_KINASE_DOM"/>
    <property type="match status" value="1"/>
</dbReference>
<dbReference type="InterPro" id="IPR008266">
    <property type="entry name" value="Tyr_kinase_AS"/>
</dbReference>
<evidence type="ECO:0000313" key="3">
    <source>
        <dbReference type="EMBL" id="KAK7060759.1"/>
    </source>
</evidence>
<feature type="region of interest" description="Disordered" evidence="1">
    <location>
        <begin position="1"/>
        <end position="33"/>
    </location>
</feature>
<dbReference type="Proteomes" id="UP001383192">
    <property type="component" value="Unassembled WGS sequence"/>
</dbReference>
<keyword evidence="4" id="KW-1185">Reference proteome</keyword>
<name>A0AAW0E8F4_9AGAR</name>
<organism evidence="3 4">
    <name type="scientific">Paramarasmius palmivorus</name>
    <dbReference type="NCBI Taxonomy" id="297713"/>
    <lineage>
        <taxon>Eukaryota</taxon>
        <taxon>Fungi</taxon>
        <taxon>Dikarya</taxon>
        <taxon>Basidiomycota</taxon>
        <taxon>Agaricomycotina</taxon>
        <taxon>Agaricomycetes</taxon>
        <taxon>Agaricomycetidae</taxon>
        <taxon>Agaricales</taxon>
        <taxon>Marasmiineae</taxon>
        <taxon>Marasmiaceae</taxon>
        <taxon>Paramarasmius</taxon>
    </lineage>
</organism>
<dbReference type="PANTHER" id="PTHR38248:SF2">
    <property type="entry name" value="FUNK1 11"/>
    <property type="match status" value="1"/>
</dbReference>
<comment type="caution">
    <text evidence="3">The sequence shown here is derived from an EMBL/GenBank/DDBJ whole genome shotgun (WGS) entry which is preliminary data.</text>
</comment>
<dbReference type="AlphaFoldDB" id="A0AAW0E8F4"/>
<dbReference type="EMBL" id="JAYKXP010000002">
    <property type="protein sequence ID" value="KAK7060759.1"/>
    <property type="molecule type" value="Genomic_DNA"/>
</dbReference>
<feature type="compositionally biased region" description="Basic and acidic residues" evidence="1">
    <location>
        <begin position="105"/>
        <end position="129"/>
    </location>
</feature>